<evidence type="ECO:0000313" key="7">
    <source>
        <dbReference type="EMBL" id="BDB09802.1"/>
    </source>
</evidence>
<protein>
    <submittedName>
        <fullName evidence="7">Uncharacterized protein</fullName>
    </submittedName>
</protein>
<sequence>MKQELEQVLAKNPKFLVDGVLNKNKLAELARQYSPELLNQLMSNETIANHFFSKLQDGVLVFKKDIFLQFLNNKEFLPDSFTAYKTKIGLGMPDRNYLSETKEVVLNFPYKDCVLEGGQTKDDVKRQEVFFNETLAPAEINRLLDEKVLSNFKRYDKDGEHAVEELKDTDNLIIKGNNLLTLHSLKKRFAGKVKLIYIDVPYYFRKNIGDAFQYNSNFKMSTWLVFLKNRLEIAKELLSDKGSIWIHTGEDGMHYLKVLSDSIFGQDKFIGTLPRKTRDGKSDVPFNFSQDFDWILVYTKGNEGDAIVGREVERKYYETSDFPNRPWRTADLTSQRTVIERPNSNFTMVNPKTGKEYPVNPNRSWAVTKDTFYEWYQNGGIGFPDDYDFMKGDRPFRRVFKDEDMSKSKPVYSSSDTLLKEFITDLLAKTKNKDGNDEMTNLSNRDAFSYAKPERLIKDILQISTIENDIVLDFFMGSGTTAAVAHKMNRQYIGIEQMDYIETVSVERLKKVIDGEQGGISKDVNWTGGASFVYCELKNDAQDFKNTVLEAREPETLSQLFEQAKKSSFLSYRVDPKKLKKSEFEKLSLAEQKQVLLELVDNNNLYVNYSEIEDSDYDISENEKKLNRAFYGEE</sequence>
<reference evidence="7" key="1">
    <citation type="journal article" date="2022" name="J Glob Antimicrob Resist">
        <title>Identification and characterisation of a novel multidrug-resistant streptococcus, Streptococcus toyakuensis sp. nov., from a blood sample.</title>
        <authorList>
            <person name="Wajima T."/>
            <person name="Hagimoto A."/>
            <person name="Tanaka E."/>
            <person name="Kawamura Y."/>
            <person name="Nakaminami H."/>
        </authorList>
    </citation>
    <scope>NUCLEOTIDE SEQUENCE</scope>
    <source>
        <strain evidence="7">TP1632</strain>
    </source>
</reference>
<accession>A0ABM8HZM3</accession>
<dbReference type="Gene3D" id="3.40.50.150">
    <property type="entry name" value="Vaccinia Virus protein VP39"/>
    <property type="match status" value="1"/>
</dbReference>
<dbReference type="InterPro" id="IPR002295">
    <property type="entry name" value="N4/N6-MTase_EcoPI_Mod-like"/>
</dbReference>
<evidence type="ECO:0000256" key="1">
    <source>
        <dbReference type="ARBA" id="ARBA00022603"/>
    </source>
</evidence>
<dbReference type="InterPro" id="IPR029063">
    <property type="entry name" value="SAM-dependent_MTases_sf"/>
</dbReference>
<dbReference type="SUPFAM" id="SSF53335">
    <property type="entry name" value="S-adenosyl-L-methionine-dependent methyltransferases"/>
    <property type="match status" value="1"/>
</dbReference>
<dbReference type="InterPro" id="IPR001091">
    <property type="entry name" value="RM_Methyltransferase"/>
</dbReference>
<name>A0ABM8HZM3_9STRE</name>
<feature type="domain" description="Type III restriction/modification enzyme methylation subunit" evidence="6">
    <location>
        <begin position="35"/>
        <end position="90"/>
    </location>
</feature>
<organism evidence="7 8">
    <name type="scientific">Streptococcus toyakuensis</name>
    <dbReference type="NCBI Taxonomy" id="2819619"/>
    <lineage>
        <taxon>Bacteria</taxon>
        <taxon>Bacillati</taxon>
        <taxon>Bacillota</taxon>
        <taxon>Bacilli</taxon>
        <taxon>Lactobacillales</taxon>
        <taxon>Streptococcaceae</taxon>
        <taxon>Streptococcus</taxon>
        <taxon>Streptococcus mitis group</taxon>
    </lineage>
</organism>
<dbReference type="InterPro" id="IPR022221">
    <property type="entry name" value="TypeIII_RM_meth"/>
</dbReference>
<keyword evidence="4" id="KW-0680">Restriction system</keyword>
<dbReference type="RefSeq" id="WP_261804881.1">
    <property type="nucleotide sequence ID" value="NZ_AP024523.1"/>
</dbReference>
<gene>
    <name evidence="7" type="ORF">STYK_16160</name>
</gene>
<dbReference type="PIRSF" id="PIRSF015855">
    <property type="entry name" value="TypeIII_Mtase_mKpnI"/>
    <property type="match status" value="1"/>
</dbReference>
<keyword evidence="3" id="KW-0949">S-adenosyl-L-methionine</keyword>
<dbReference type="Proteomes" id="UP001060027">
    <property type="component" value="Chromosome"/>
</dbReference>
<evidence type="ECO:0000259" key="6">
    <source>
        <dbReference type="Pfam" id="PF12564"/>
    </source>
</evidence>
<keyword evidence="8" id="KW-1185">Reference proteome</keyword>
<evidence type="ECO:0000256" key="3">
    <source>
        <dbReference type="ARBA" id="ARBA00022691"/>
    </source>
</evidence>
<feature type="domain" description="DNA methylase N-4/N-6" evidence="5">
    <location>
        <begin position="193"/>
        <end position="503"/>
    </location>
</feature>
<dbReference type="InterPro" id="IPR002941">
    <property type="entry name" value="DNA_methylase_N4/N6"/>
</dbReference>
<proteinExistence type="predicted"/>
<dbReference type="PRINTS" id="PR00508">
    <property type="entry name" value="S21N4MTFRASE"/>
</dbReference>
<keyword evidence="2" id="KW-0808">Transferase</keyword>
<dbReference type="Pfam" id="PF12564">
    <property type="entry name" value="TypeIII_RM_meth"/>
    <property type="match status" value="1"/>
</dbReference>
<evidence type="ECO:0000313" key="8">
    <source>
        <dbReference type="Proteomes" id="UP001060027"/>
    </source>
</evidence>
<evidence type="ECO:0000256" key="4">
    <source>
        <dbReference type="ARBA" id="ARBA00022747"/>
    </source>
</evidence>
<evidence type="ECO:0000256" key="2">
    <source>
        <dbReference type="ARBA" id="ARBA00022679"/>
    </source>
</evidence>
<dbReference type="EMBL" id="AP024523">
    <property type="protein sequence ID" value="BDB09802.1"/>
    <property type="molecule type" value="Genomic_DNA"/>
</dbReference>
<dbReference type="Pfam" id="PF01555">
    <property type="entry name" value="N6_N4_Mtase"/>
    <property type="match status" value="1"/>
</dbReference>
<keyword evidence="1" id="KW-0489">Methyltransferase</keyword>
<evidence type="ECO:0000259" key="5">
    <source>
        <dbReference type="Pfam" id="PF01555"/>
    </source>
</evidence>